<proteinExistence type="predicted"/>
<dbReference type="RefSeq" id="WP_093288690.1">
    <property type="nucleotide sequence ID" value="NZ_FOFS01000013.1"/>
</dbReference>
<dbReference type="InterPro" id="IPR049449">
    <property type="entry name" value="TesB_ACOT8-like_N"/>
</dbReference>
<dbReference type="InterPro" id="IPR049450">
    <property type="entry name" value="ACOT8-like_C"/>
</dbReference>
<dbReference type="OrthoDB" id="7059210at2"/>
<gene>
    <name evidence="3" type="ORF">SAMN04488038_113128</name>
</gene>
<sequence length="256" mass="27733">MKFSQVLALDDAAPVPESWAQGRTLFGGLQGALLLRAMRRLVPGEIPLRSLQVSFIAPVSPGVPRIEARLLRSGKSVVQVEARILDGDNVACLAVGIFGRARESSIRLQPAAPQNVAPPEQTPERAYKAGRMPEFLQHLQFRWVLNLPCSGASEARTQTWVRLLDEAPVGEAQLIALADAIPTPAISLLRQSPMASSMTWTLELLRQDYDADPAGYWLIDAEANAAADGYVNQTATLWSPDGKAVALSRQTVVVFA</sequence>
<dbReference type="InterPro" id="IPR029069">
    <property type="entry name" value="HotDog_dom_sf"/>
</dbReference>
<evidence type="ECO:0000259" key="1">
    <source>
        <dbReference type="Pfam" id="PF13622"/>
    </source>
</evidence>
<dbReference type="InterPro" id="IPR042171">
    <property type="entry name" value="Acyl-CoA_hotdog"/>
</dbReference>
<dbReference type="Pfam" id="PF20789">
    <property type="entry name" value="4HBT_3C"/>
    <property type="match status" value="1"/>
</dbReference>
<evidence type="ECO:0000313" key="3">
    <source>
        <dbReference type="EMBL" id="SEQ98935.1"/>
    </source>
</evidence>
<organism evidence="3 4">
    <name type="scientific">Solimonas aquatica</name>
    <dbReference type="NCBI Taxonomy" id="489703"/>
    <lineage>
        <taxon>Bacteria</taxon>
        <taxon>Pseudomonadati</taxon>
        <taxon>Pseudomonadota</taxon>
        <taxon>Gammaproteobacteria</taxon>
        <taxon>Nevskiales</taxon>
        <taxon>Nevskiaceae</taxon>
        <taxon>Solimonas</taxon>
    </lineage>
</organism>
<dbReference type="Pfam" id="PF13622">
    <property type="entry name" value="4HBT_3"/>
    <property type="match status" value="1"/>
</dbReference>
<dbReference type="Gene3D" id="2.40.160.210">
    <property type="entry name" value="Acyl-CoA thioesterase, double hotdog domain"/>
    <property type="match status" value="1"/>
</dbReference>
<dbReference type="EMBL" id="FOFS01000013">
    <property type="protein sequence ID" value="SEQ98935.1"/>
    <property type="molecule type" value="Genomic_DNA"/>
</dbReference>
<evidence type="ECO:0000259" key="2">
    <source>
        <dbReference type="Pfam" id="PF20789"/>
    </source>
</evidence>
<name>A0A1H9KJ48_9GAMM</name>
<reference evidence="3 4" key="1">
    <citation type="submission" date="2016-10" db="EMBL/GenBank/DDBJ databases">
        <authorList>
            <person name="de Groot N.N."/>
        </authorList>
    </citation>
    <scope>NUCLEOTIDE SEQUENCE [LARGE SCALE GENOMIC DNA]</scope>
    <source>
        <strain evidence="3 4">DSM 25927</strain>
    </source>
</reference>
<feature type="domain" description="Acyl-CoA thioesterase-like C-terminal" evidence="2">
    <location>
        <begin position="119"/>
        <end position="254"/>
    </location>
</feature>
<evidence type="ECO:0000313" key="4">
    <source>
        <dbReference type="Proteomes" id="UP000199233"/>
    </source>
</evidence>
<dbReference type="SUPFAM" id="SSF54637">
    <property type="entry name" value="Thioesterase/thiol ester dehydrase-isomerase"/>
    <property type="match status" value="2"/>
</dbReference>
<keyword evidence="4" id="KW-1185">Reference proteome</keyword>
<accession>A0A1H9KJ48</accession>
<dbReference type="AlphaFoldDB" id="A0A1H9KJ48"/>
<protein>
    <submittedName>
        <fullName evidence="3">Acyl-CoA thioesterase</fullName>
    </submittedName>
</protein>
<dbReference type="STRING" id="489703.SAMN04488038_113128"/>
<dbReference type="Proteomes" id="UP000199233">
    <property type="component" value="Unassembled WGS sequence"/>
</dbReference>
<feature type="domain" description="Acyl-CoA thioesterase-like N-terminal HotDog" evidence="1">
    <location>
        <begin position="16"/>
        <end position="98"/>
    </location>
</feature>